<name>A0A1F5EQG3_9BACT</name>
<dbReference type="Proteomes" id="UP000186545">
    <property type="component" value="Unassembled WGS sequence"/>
</dbReference>
<accession>A0A1F5EQG3</accession>
<gene>
    <name evidence="1" type="ORF">A3I18_00870</name>
</gene>
<organism evidence="1 2">
    <name type="scientific">Candidatus Campbellbacteria bacterium RIFCSPLOWO2_02_FULL_35_11</name>
    <dbReference type="NCBI Taxonomy" id="1797581"/>
    <lineage>
        <taxon>Bacteria</taxon>
        <taxon>Candidatus Campbelliibacteriota</taxon>
    </lineage>
</organism>
<dbReference type="AlphaFoldDB" id="A0A1F5EQG3"/>
<proteinExistence type="predicted"/>
<evidence type="ECO:0000313" key="2">
    <source>
        <dbReference type="Proteomes" id="UP000186545"/>
    </source>
</evidence>
<dbReference type="EMBL" id="MFAD01000042">
    <property type="protein sequence ID" value="OGD69658.1"/>
    <property type="molecule type" value="Genomic_DNA"/>
</dbReference>
<comment type="caution">
    <text evidence="1">The sequence shown here is derived from an EMBL/GenBank/DDBJ whole genome shotgun (WGS) entry which is preliminary data.</text>
</comment>
<reference evidence="1 2" key="1">
    <citation type="journal article" date="2016" name="Nat. Commun.">
        <title>Thousands of microbial genomes shed light on interconnected biogeochemical processes in an aquifer system.</title>
        <authorList>
            <person name="Anantharaman K."/>
            <person name="Brown C.T."/>
            <person name="Hug L.A."/>
            <person name="Sharon I."/>
            <person name="Castelle C.J."/>
            <person name="Probst A.J."/>
            <person name="Thomas B.C."/>
            <person name="Singh A."/>
            <person name="Wilkins M.J."/>
            <person name="Karaoz U."/>
            <person name="Brodie E.L."/>
            <person name="Williams K.H."/>
            <person name="Hubbard S.S."/>
            <person name="Banfield J.F."/>
        </authorList>
    </citation>
    <scope>NUCLEOTIDE SEQUENCE [LARGE SCALE GENOMIC DNA]</scope>
</reference>
<protein>
    <submittedName>
        <fullName evidence="1">Uncharacterized protein</fullName>
    </submittedName>
</protein>
<sequence>MSIVVVDFSDGSRVIGKHFPAGSATEGRIAVSCDPLYGTFIHIESELPQVASFLVKTIKELMPLDKASNDLLENVLYLLEKSQRTTKEIL</sequence>
<evidence type="ECO:0000313" key="1">
    <source>
        <dbReference type="EMBL" id="OGD69658.1"/>
    </source>
</evidence>